<dbReference type="PANTHER" id="PTHR43976">
    <property type="entry name" value="SHORT CHAIN DEHYDROGENASE"/>
    <property type="match status" value="1"/>
</dbReference>
<gene>
    <name evidence="3" type="ORF">GCM10022210_26550</name>
</gene>
<keyword evidence="4" id="KW-1185">Reference proteome</keyword>
<dbReference type="Proteomes" id="UP001500742">
    <property type="component" value="Unassembled WGS sequence"/>
</dbReference>
<dbReference type="InterPro" id="IPR002347">
    <property type="entry name" value="SDR_fam"/>
</dbReference>
<organism evidence="3 4">
    <name type="scientific">Mucilaginibacter dorajii</name>
    <dbReference type="NCBI Taxonomy" id="692994"/>
    <lineage>
        <taxon>Bacteria</taxon>
        <taxon>Pseudomonadati</taxon>
        <taxon>Bacteroidota</taxon>
        <taxon>Sphingobacteriia</taxon>
        <taxon>Sphingobacteriales</taxon>
        <taxon>Sphingobacteriaceae</taxon>
        <taxon>Mucilaginibacter</taxon>
    </lineage>
</organism>
<comment type="similarity">
    <text evidence="1">Belongs to the short-chain dehydrogenases/reductases (SDR) family.</text>
</comment>
<dbReference type="Pfam" id="PF00106">
    <property type="entry name" value="adh_short"/>
    <property type="match status" value="1"/>
</dbReference>
<evidence type="ECO:0000256" key="1">
    <source>
        <dbReference type="ARBA" id="ARBA00006484"/>
    </source>
</evidence>
<accession>A0ABP7Q181</accession>
<dbReference type="RefSeq" id="WP_259087691.1">
    <property type="nucleotide sequence ID" value="NZ_BAAAZC010000019.1"/>
</dbReference>
<dbReference type="PANTHER" id="PTHR43976:SF16">
    <property type="entry name" value="SHORT-CHAIN DEHYDROGENASE_REDUCTASE FAMILY PROTEIN"/>
    <property type="match status" value="1"/>
</dbReference>
<dbReference type="EMBL" id="BAAAZC010000019">
    <property type="protein sequence ID" value="GAA3974849.1"/>
    <property type="molecule type" value="Genomic_DNA"/>
</dbReference>
<proteinExistence type="inferred from homology"/>
<dbReference type="InterPro" id="IPR036291">
    <property type="entry name" value="NAD(P)-bd_dom_sf"/>
</dbReference>
<name>A0ABP7Q181_9SPHI</name>
<dbReference type="InterPro" id="IPR051911">
    <property type="entry name" value="SDR_oxidoreductase"/>
</dbReference>
<sequence>MNAGKVWFITGTSKGLRLTLVRNLLDEGYRVAVTTNNLNSLKTLVSDLHKGRCLPLLVNARDKASQGRALLETINYFGQIDEVVNDARLWKNMR</sequence>
<evidence type="ECO:0000313" key="3">
    <source>
        <dbReference type="EMBL" id="GAA3974849.1"/>
    </source>
</evidence>
<dbReference type="SUPFAM" id="SSF51735">
    <property type="entry name" value="NAD(P)-binding Rossmann-fold domains"/>
    <property type="match status" value="1"/>
</dbReference>
<evidence type="ECO:0000256" key="2">
    <source>
        <dbReference type="ARBA" id="ARBA00023002"/>
    </source>
</evidence>
<protein>
    <recommendedName>
        <fullName evidence="5">Short-chain dehydrogenase/reductase SDR</fullName>
    </recommendedName>
</protein>
<dbReference type="Gene3D" id="3.40.50.720">
    <property type="entry name" value="NAD(P)-binding Rossmann-like Domain"/>
    <property type="match status" value="1"/>
</dbReference>
<reference evidence="4" key="1">
    <citation type="journal article" date="2019" name="Int. J. Syst. Evol. Microbiol.">
        <title>The Global Catalogue of Microorganisms (GCM) 10K type strain sequencing project: providing services to taxonomists for standard genome sequencing and annotation.</title>
        <authorList>
            <consortium name="The Broad Institute Genomics Platform"/>
            <consortium name="The Broad Institute Genome Sequencing Center for Infectious Disease"/>
            <person name="Wu L."/>
            <person name="Ma J."/>
        </authorList>
    </citation>
    <scope>NUCLEOTIDE SEQUENCE [LARGE SCALE GENOMIC DNA]</scope>
    <source>
        <strain evidence="4">JCM 16601</strain>
    </source>
</reference>
<keyword evidence="2" id="KW-0560">Oxidoreductase</keyword>
<evidence type="ECO:0008006" key="5">
    <source>
        <dbReference type="Google" id="ProtNLM"/>
    </source>
</evidence>
<comment type="caution">
    <text evidence="3">The sequence shown here is derived from an EMBL/GenBank/DDBJ whole genome shotgun (WGS) entry which is preliminary data.</text>
</comment>
<evidence type="ECO:0000313" key="4">
    <source>
        <dbReference type="Proteomes" id="UP001500742"/>
    </source>
</evidence>